<feature type="transmembrane region" description="Helical" evidence="1">
    <location>
        <begin position="64"/>
        <end position="82"/>
    </location>
</feature>
<proteinExistence type="predicted"/>
<keyword evidence="1" id="KW-0812">Transmembrane</keyword>
<keyword evidence="1" id="KW-1133">Transmembrane helix</keyword>
<sequence>MERLKDKVSSEKIDEAWKIGTALVLFGILILSSFLFINHDSDETEGDYYHIENTYFVIDRAREFLSGTFIFIGIVLIALSVYNKFSET</sequence>
<keyword evidence="1" id="KW-0472">Membrane</keyword>
<protein>
    <submittedName>
        <fullName evidence="2">Membrane protein</fullName>
    </submittedName>
</protein>
<organism evidence="2">
    <name type="scientific">uncultured organism</name>
    <dbReference type="NCBI Taxonomy" id="155900"/>
    <lineage>
        <taxon>unclassified sequences</taxon>
        <taxon>environmental samples</taxon>
    </lineage>
</organism>
<accession>M1Q287</accession>
<reference evidence="2" key="1">
    <citation type="journal article" date="2013" name="Syst. Appl. Microbiol.">
        <title>New insights into the archaeal diversity of a hypersaline microbial mat obtained by a metagenomic approach.</title>
        <authorList>
            <person name="Lopez-Lopez A."/>
            <person name="Richter M."/>
            <person name="Pena A."/>
            <person name="Tamames J."/>
            <person name="Rossello-Mora R."/>
        </authorList>
    </citation>
    <scope>NUCLEOTIDE SEQUENCE</scope>
</reference>
<evidence type="ECO:0000256" key="1">
    <source>
        <dbReference type="SAM" id="Phobius"/>
    </source>
</evidence>
<dbReference type="AlphaFoldDB" id="M1Q287"/>
<dbReference type="EMBL" id="JX684089">
    <property type="protein sequence ID" value="AGF93367.1"/>
    <property type="molecule type" value="Genomic_DNA"/>
</dbReference>
<evidence type="ECO:0000313" key="2">
    <source>
        <dbReference type="EMBL" id="AGF93367.1"/>
    </source>
</evidence>
<name>M1Q287_9ZZZZ</name>
<feature type="transmembrane region" description="Helical" evidence="1">
    <location>
        <begin position="20"/>
        <end position="37"/>
    </location>
</feature>
<gene>
    <name evidence="2" type="ORF">FLSS-23_0032</name>
</gene>